<comment type="caution">
    <text evidence="1">The sequence shown here is derived from an EMBL/GenBank/DDBJ whole genome shotgun (WGS) entry which is preliminary data.</text>
</comment>
<keyword evidence="2" id="KW-1185">Reference proteome</keyword>
<reference evidence="1 2" key="1">
    <citation type="journal article" date="2018" name="Evol. Lett.">
        <title>Horizontal gene cluster transfer increased hallucinogenic mushroom diversity.</title>
        <authorList>
            <person name="Reynolds H.T."/>
            <person name="Vijayakumar V."/>
            <person name="Gluck-Thaler E."/>
            <person name="Korotkin H.B."/>
            <person name="Matheny P.B."/>
            <person name="Slot J.C."/>
        </authorList>
    </citation>
    <scope>NUCLEOTIDE SEQUENCE [LARGE SCALE GENOMIC DNA]</scope>
    <source>
        <strain evidence="1 2">SRW20</strain>
    </source>
</reference>
<organism evidence="1 2">
    <name type="scientific">Gymnopilus dilepis</name>
    <dbReference type="NCBI Taxonomy" id="231916"/>
    <lineage>
        <taxon>Eukaryota</taxon>
        <taxon>Fungi</taxon>
        <taxon>Dikarya</taxon>
        <taxon>Basidiomycota</taxon>
        <taxon>Agaricomycotina</taxon>
        <taxon>Agaricomycetes</taxon>
        <taxon>Agaricomycetidae</taxon>
        <taxon>Agaricales</taxon>
        <taxon>Agaricineae</taxon>
        <taxon>Hymenogastraceae</taxon>
        <taxon>Gymnopilus</taxon>
    </lineage>
</organism>
<protein>
    <submittedName>
        <fullName evidence="1">Uncharacterized protein</fullName>
    </submittedName>
</protein>
<gene>
    <name evidence="1" type="ORF">CVT26_004673</name>
</gene>
<evidence type="ECO:0000313" key="2">
    <source>
        <dbReference type="Proteomes" id="UP000284706"/>
    </source>
</evidence>
<dbReference type="Proteomes" id="UP000284706">
    <property type="component" value="Unassembled WGS sequence"/>
</dbReference>
<dbReference type="EMBL" id="NHYE01000774">
    <property type="protein sequence ID" value="PPR03123.1"/>
    <property type="molecule type" value="Genomic_DNA"/>
</dbReference>
<accession>A0A409YJA4</accession>
<sequence>MWRNTMECTGIRRNAEELDGSRRKVYERGGIRRNPAERTGIKNVDRSKEVISETITPDKFIPSVQGIPADC</sequence>
<name>A0A409YJA4_9AGAR</name>
<evidence type="ECO:0000313" key="1">
    <source>
        <dbReference type="EMBL" id="PPR03123.1"/>
    </source>
</evidence>
<dbReference type="AlphaFoldDB" id="A0A409YJA4"/>
<proteinExistence type="predicted"/>
<dbReference type="InParanoid" id="A0A409YJA4"/>